<name>A0A009IQV1_ACIB9</name>
<evidence type="ECO:0000313" key="9">
    <source>
        <dbReference type="Proteomes" id="UP000020595"/>
    </source>
</evidence>
<dbReference type="PATRIC" id="fig|1310613.3.peg.1546"/>
<dbReference type="FunFam" id="1.20.1250.20:FF:000018">
    <property type="entry name" value="MFS transporter permease"/>
    <property type="match status" value="1"/>
</dbReference>
<evidence type="ECO:0000256" key="6">
    <source>
        <dbReference type="SAM" id="Phobius"/>
    </source>
</evidence>
<feature type="transmembrane region" description="Helical" evidence="6">
    <location>
        <begin position="151"/>
        <end position="174"/>
    </location>
</feature>
<feature type="transmembrane region" description="Helical" evidence="6">
    <location>
        <begin position="374"/>
        <end position="398"/>
    </location>
</feature>
<evidence type="ECO:0000313" key="8">
    <source>
        <dbReference type="EMBL" id="EXB06193.1"/>
    </source>
</evidence>
<comment type="subcellular location">
    <subcellularLocation>
        <location evidence="1">Membrane</location>
        <topology evidence="1">Multi-pass membrane protein</topology>
    </subcellularLocation>
</comment>
<evidence type="ECO:0000256" key="3">
    <source>
        <dbReference type="ARBA" id="ARBA00022692"/>
    </source>
</evidence>
<dbReference type="GO" id="GO:0022857">
    <property type="term" value="F:transmembrane transporter activity"/>
    <property type="evidence" value="ECO:0007669"/>
    <property type="project" value="InterPro"/>
</dbReference>
<protein>
    <submittedName>
        <fullName evidence="8">Sugar (And other) transporter family protein</fullName>
    </submittedName>
</protein>
<dbReference type="PANTHER" id="PTHR43791:SF36">
    <property type="entry name" value="TRANSPORTER, PUTATIVE (AFU_ORTHOLOGUE AFUA_6G08340)-RELATED"/>
    <property type="match status" value="1"/>
</dbReference>
<evidence type="ECO:0000256" key="5">
    <source>
        <dbReference type="ARBA" id="ARBA00023136"/>
    </source>
</evidence>
<dbReference type="PANTHER" id="PTHR43791">
    <property type="entry name" value="PERMEASE-RELATED"/>
    <property type="match status" value="1"/>
</dbReference>
<dbReference type="EMBL" id="JEWH01000015">
    <property type="protein sequence ID" value="EXB06193.1"/>
    <property type="molecule type" value="Genomic_DNA"/>
</dbReference>
<feature type="transmembrane region" description="Helical" evidence="6">
    <location>
        <begin position="186"/>
        <end position="208"/>
    </location>
</feature>
<keyword evidence="4 6" id="KW-1133">Transmembrane helix</keyword>
<feature type="transmembrane region" description="Helical" evidence="6">
    <location>
        <begin position="23"/>
        <end position="40"/>
    </location>
</feature>
<feature type="transmembrane region" description="Helical" evidence="6">
    <location>
        <begin position="318"/>
        <end position="336"/>
    </location>
</feature>
<dbReference type="CDD" id="cd17319">
    <property type="entry name" value="MFS_ExuT_GudP_like"/>
    <property type="match status" value="1"/>
</dbReference>
<dbReference type="GO" id="GO:0005886">
    <property type="term" value="C:plasma membrane"/>
    <property type="evidence" value="ECO:0007669"/>
    <property type="project" value="TreeGrafter"/>
</dbReference>
<feature type="transmembrane region" description="Helical" evidence="6">
    <location>
        <begin position="286"/>
        <end position="306"/>
    </location>
</feature>
<feature type="transmembrane region" description="Helical" evidence="6">
    <location>
        <begin position="60"/>
        <end position="81"/>
    </location>
</feature>
<dbReference type="RefSeq" id="WP_000060070.1">
    <property type="nucleotide sequence ID" value="NZ_JEWH01000015.1"/>
</dbReference>
<keyword evidence="2" id="KW-0813">Transport</keyword>
<dbReference type="AlphaFoldDB" id="A0A009IQV1"/>
<dbReference type="PROSITE" id="PS50850">
    <property type="entry name" value="MFS"/>
    <property type="match status" value="1"/>
</dbReference>
<comment type="caution">
    <text evidence="8">The sequence shown here is derived from an EMBL/GenBank/DDBJ whole genome shotgun (WGS) entry which is preliminary data.</text>
</comment>
<dbReference type="InterPro" id="IPR020846">
    <property type="entry name" value="MFS_dom"/>
</dbReference>
<organism evidence="8 9">
    <name type="scientific">Acinetobacter baumannii (strain 1295743)</name>
    <dbReference type="NCBI Taxonomy" id="1310613"/>
    <lineage>
        <taxon>Bacteria</taxon>
        <taxon>Pseudomonadati</taxon>
        <taxon>Pseudomonadota</taxon>
        <taxon>Gammaproteobacteria</taxon>
        <taxon>Moraxellales</taxon>
        <taxon>Moraxellaceae</taxon>
        <taxon>Acinetobacter</taxon>
        <taxon>Acinetobacter calcoaceticus/baumannii complex</taxon>
    </lineage>
</organism>
<evidence type="ECO:0000259" key="7">
    <source>
        <dbReference type="PROSITE" id="PS50850"/>
    </source>
</evidence>
<dbReference type="SUPFAM" id="SSF103473">
    <property type="entry name" value="MFS general substrate transporter"/>
    <property type="match status" value="1"/>
</dbReference>
<keyword evidence="3 6" id="KW-0812">Transmembrane</keyword>
<feature type="transmembrane region" description="Helical" evidence="6">
    <location>
        <begin position="93"/>
        <end position="112"/>
    </location>
</feature>
<proteinExistence type="predicted"/>
<evidence type="ECO:0000256" key="2">
    <source>
        <dbReference type="ARBA" id="ARBA00022448"/>
    </source>
</evidence>
<dbReference type="Proteomes" id="UP000020595">
    <property type="component" value="Unassembled WGS sequence"/>
</dbReference>
<accession>A0A009IQV1</accession>
<sequence length="438" mass="47406">MSLTQSMELSAEAIAEKQLIKKVAWKIMPLIMVCYLFAFFDRINISFAKFQLQADLSLSNTAYGLGASLFVIGYVIFEVPSNLLLHKFGARKWIARIMISWGVATALMVFVTTEWQFYVLRFLIGAMEAGFAPGVLYYMTLWFPQSYRGRIISLFFLASAFSGIFGGPISGVLLSSLDGVMNMRGWHWLFLVGGVPCVLLGLCVLTYLKDRIDDAQWLSSSEKVHLKRLVEPKQPEKASHSLWAAIKTPGLLILGAIYFLIQIASYGLNFWGPQLIKSSGIDDTQMIGFLSAIPYLMGAITMVIVGRLADKSGERLKFTAGLLSLGAIGFFTAGFFDANPVVVVISLALLGAGIVAAIPSFWNLPPKVLVGAGAGAAGGTALINTLGQVGGIVSPIMVGHIKDITGSTTPALYIIASLCVVCIALLIWATPKRLKEKG</sequence>
<feature type="domain" description="Major facilitator superfamily (MFS) profile" evidence="7">
    <location>
        <begin position="27"/>
        <end position="434"/>
    </location>
</feature>
<dbReference type="InterPro" id="IPR036259">
    <property type="entry name" value="MFS_trans_sf"/>
</dbReference>
<dbReference type="InterPro" id="IPR011701">
    <property type="entry name" value="MFS"/>
</dbReference>
<dbReference type="Gene3D" id="1.20.1250.20">
    <property type="entry name" value="MFS general substrate transporter like domains"/>
    <property type="match status" value="2"/>
</dbReference>
<gene>
    <name evidence="8" type="ORF">J512_1607</name>
</gene>
<feature type="transmembrane region" description="Helical" evidence="6">
    <location>
        <begin position="118"/>
        <end position="139"/>
    </location>
</feature>
<dbReference type="Pfam" id="PF07690">
    <property type="entry name" value="MFS_1"/>
    <property type="match status" value="1"/>
</dbReference>
<reference evidence="8 9" key="1">
    <citation type="submission" date="2014-02" db="EMBL/GenBank/DDBJ databases">
        <title>Comparative genomics and transcriptomics to identify genetic mechanisms underlying the emergence of carbapenem resistant Acinetobacter baumannii (CRAb).</title>
        <authorList>
            <person name="Harris A.D."/>
            <person name="Johnson K.J."/>
            <person name="George J."/>
            <person name="Shefchek K."/>
            <person name="Daugherty S.C."/>
            <person name="Parankush S."/>
            <person name="Sadzewicz L."/>
            <person name="Tallon L."/>
            <person name="Sengamalay N."/>
            <person name="Hazen T.H."/>
            <person name="Rasko D.A."/>
        </authorList>
    </citation>
    <scope>NUCLEOTIDE SEQUENCE [LARGE SCALE GENOMIC DNA]</scope>
    <source>
        <strain evidence="8 9">1295743</strain>
    </source>
</reference>
<feature type="transmembrane region" description="Helical" evidence="6">
    <location>
        <begin position="242"/>
        <end position="266"/>
    </location>
</feature>
<evidence type="ECO:0000256" key="1">
    <source>
        <dbReference type="ARBA" id="ARBA00004141"/>
    </source>
</evidence>
<keyword evidence="5 6" id="KW-0472">Membrane</keyword>
<feature type="transmembrane region" description="Helical" evidence="6">
    <location>
        <begin position="410"/>
        <end position="429"/>
    </location>
</feature>
<feature type="transmembrane region" description="Helical" evidence="6">
    <location>
        <begin position="342"/>
        <end position="362"/>
    </location>
</feature>
<evidence type="ECO:0000256" key="4">
    <source>
        <dbReference type="ARBA" id="ARBA00022989"/>
    </source>
</evidence>